<protein>
    <submittedName>
        <fullName evidence="2">Uncharacterized protein</fullName>
    </submittedName>
</protein>
<feature type="region of interest" description="Disordered" evidence="1">
    <location>
        <begin position="1"/>
        <end position="36"/>
    </location>
</feature>
<organism evidence="2">
    <name type="scientific">Human herpesvirus 1</name>
    <name type="common">HHV-1</name>
    <name type="synonym">Human herpes simplex virus 1</name>
    <dbReference type="NCBI Taxonomy" id="10298"/>
    <lineage>
        <taxon>Viruses</taxon>
        <taxon>Duplodnaviria</taxon>
        <taxon>Heunggongvirae</taxon>
        <taxon>Peploviricota</taxon>
        <taxon>Herviviricetes</taxon>
        <taxon>Herpesvirales</taxon>
        <taxon>Orthoherpesviridae</taxon>
        <taxon>Alphaherpesvirinae</taxon>
        <taxon>Simplexvirus</taxon>
        <taxon>Simplexvirus humanalpha1</taxon>
    </lineage>
</organism>
<organismHost>
    <name type="scientific">Homo sapiens</name>
    <name type="common">Human</name>
    <dbReference type="NCBI Taxonomy" id="9606"/>
</organismHost>
<feature type="compositionally biased region" description="Low complexity" evidence="1">
    <location>
        <begin position="106"/>
        <end position="138"/>
    </location>
</feature>
<dbReference type="EMBL" id="MG999845">
    <property type="protein sequence ID" value="AWW08549.1"/>
    <property type="molecule type" value="Genomic_DNA"/>
</dbReference>
<feature type="region of interest" description="Disordered" evidence="1">
    <location>
        <begin position="48"/>
        <end position="234"/>
    </location>
</feature>
<sequence>MLGWEKGQERPVPPPPPALRPRIGVPARRASDGLSLAVPRRVVDPCRQPRSVWTIGASSGSYSPRGRREGGAAEAAGPPPPRRARPERNSIMHDPAPTPARRGPVAAARWSNPRPRPSAPSAMGGARGRVGPRPAPHGISLPPDPAVSASVPHANEERAGGGARAPTSRFGGNEIRAPRARWPSPGPRSRPPDAGTNGTAGGPWAARLAAPPLAGGRDRPKGAGPPGKRSENAKRSHFVPIYIYY</sequence>
<evidence type="ECO:0000256" key="1">
    <source>
        <dbReference type="SAM" id="MobiDB-lite"/>
    </source>
</evidence>
<reference evidence="2" key="1">
    <citation type="journal article" date="2018" name="MSphere">
        <title>Ultrasensitive Capture of Human Herpes Simplex Virus Genomes Directly from Clinical Samples Reveals Extraordinarily Limited Evolution in Cell Culture.</title>
        <authorList>
            <person name="Greninger A.L."/>
            <person name="Roychoudhury P."/>
            <person name="Xie H."/>
            <person name="Casto A."/>
            <person name="Cent A."/>
            <person name="Pepper G."/>
            <person name="Koelle D.M."/>
            <person name="Huang M.L."/>
            <person name="Wald A."/>
            <person name="Johnston C."/>
            <person name="Jerome K.R."/>
        </authorList>
    </citation>
    <scope>NUCLEOTIDE SEQUENCE</scope>
    <source>
        <strain evidence="2">2009-25575</strain>
    </source>
</reference>
<name>A0A2Z4H1D3_HHV1</name>
<accession>A0A2Z4H1D3</accession>
<evidence type="ECO:0000313" key="2">
    <source>
        <dbReference type="EMBL" id="AWW08549.1"/>
    </source>
</evidence>
<feature type="compositionally biased region" description="Low complexity" evidence="1">
    <location>
        <begin position="202"/>
        <end position="215"/>
    </location>
</feature>
<proteinExistence type="predicted"/>